<evidence type="ECO:0000256" key="2">
    <source>
        <dbReference type="ARBA" id="ARBA00022801"/>
    </source>
</evidence>
<dbReference type="GO" id="GO:0061522">
    <property type="term" value="F:1,4-dihydroxy-2-naphthoyl-CoA thioesterase activity"/>
    <property type="evidence" value="ECO:0007669"/>
    <property type="project" value="TreeGrafter"/>
</dbReference>
<dbReference type="OrthoDB" id="9798208at2"/>
<dbReference type="CDD" id="cd03443">
    <property type="entry name" value="PaaI_thioesterase"/>
    <property type="match status" value="1"/>
</dbReference>
<proteinExistence type="inferred from homology"/>
<keyword evidence="2" id="KW-0378">Hydrolase</keyword>
<evidence type="ECO:0000313" key="4">
    <source>
        <dbReference type="EMBL" id="OYO14853.1"/>
    </source>
</evidence>
<dbReference type="AlphaFoldDB" id="A0A255GKE0"/>
<accession>A0A255GKE0</accession>
<dbReference type="Gene3D" id="3.10.129.10">
    <property type="entry name" value="Hotdog Thioesterase"/>
    <property type="match status" value="1"/>
</dbReference>
<dbReference type="InterPro" id="IPR003736">
    <property type="entry name" value="PAAI_dom"/>
</dbReference>
<name>A0A255GKE0_9ACTN</name>
<organism evidence="4 5">
    <name type="scientific">Enemella evansiae</name>
    <dbReference type="NCBI Taxonomy" id="2016499"/>
    <lineage>
        <taxon>Bacteria</taxon>
        <taxon>Bacillati</taxon>
        <taxon>Actinomycetota</taxon>
        <taxon>Actinomycetes</taxon>
        <taxon>Propionibacteriales</taxon>
        <taxon>Propionibacteriaceae</taxon>
        <taxon>Enemella</taxon>
    </lineage>
</organism>
<evidence type="ECO:0000256" key="1">
    <source>
        <dbReference type="ARBA" id="ARBA00008324"/>
    </source>
</evidence>
<dbReference type="EMBL" id="NMVO01000012">
    <property type="protein sequence ID" value="OYO14853.1"/>
    <property type="molecule type" value="Genomic_DNA"/>
</dbReference>
<gene>
    <name evidence="4" type="ORF">CGZ94_08905</name>
</gene>
<evidence type="ECO:0000259" key="3">
    <source>
        <dbReference type="Pfam" id="PF03061"/>
    </source>
</evidence>
<comment type="caution">
    <text evidence="4">The sequence shown here is derived from an EMBL/GenBank/DDBJ whole genome shotgun (WGS) entry which is preliminary data.</text>
</comment>
<reference evidence="4 5" key="1">
    <citation type="submission" date="2017-07" db="EMBL/GenBank/DDBJ databases">
        <title>Draft whole genome sequences of clinical Proprionibacteriaceae strains.</title>
        <authorList>
            <person name="Bernier A.-M."/>
            <person name="Bernard K."/>
            <person name="Domingo M.-C."/>
        </authorList>
    </citation>
    <scope>NUCLEOTIDE SEQUENCE [LARGE SCALE GENOMIC DNA]</scope>
    <source>
        <strain evidence="4 5">NML 030167</strain>
    </source>
</reference>
<evidence type="ECO:0000313" key="5">
    <source>
        <dbReference type="Proteomes" id="UP000215896"/>
    </source>
</evidence>
<dbReference type="Pfam" id="PF03061">
    <property type="entry name" value="4HBT"/>
    <property type="match status" value="1"/>
</dbReference>
<dbReference type="PANTHER" id="PTHR43240:SF5">
    <property type="entry name" value="1,4-DIHYDROXY-2-NAPHTHOYL-COA THIOESTERASE 1"/>
    <property type="match status" value="1"/>
</dbReference>
<dbReference type="SUPFAM" id="SSF54637">
    <property type="entry name" value="Thioesterase/thiol ester dehydrase-isomerase"/>
    <property type="match status" value="1"/>
</dbReference>
<comment type="similarity">
    <text evidence="1">Belongs to the thioesterase PaaI family.</text>
</comment>
<dbReference type="Proteomes" id="UP000215896">
    <property type="component" value="Unassembled WGS sequence"/>
</dbReference>
<dbReference type="GO" id="GO:0005829">
    <property type="term" value="C:cytosol"/>
    <property type="evidence" value="ECO:0007669"/>
    <property type="project" value="TreeGrafter"/>
</dbReference>
<protein>
    <submittedName>
        <fullName evidence="4">Aromatic compound degradation protein PaaI</fullName>
    </submittedName>
</protein>
<keyword evidence="5" id="KW-1185">Reference proteome</keyword>
<dbReference type="PANTHER" id="PTHR43240">
    <property type="entry name" value="1,4-DIHYDROXY-2-NAPHTHOYL-COA THIOESTERASE 1"/>
    <property type="match status" value="1"/>
</dbReference>
<dbReference type="InterPro" id="IPR029069">
    <property type="entry name" value="HotDog_dom_sf"/>
</dbReference>
<dbReference type="NCBIfam" id="TIGR00369">
    <property type="entry name" value="unchar_dom_1"/>
    <property type="match status" value="1"/>
</dbReference>
<sequence length="124" mass="13048">MDERVGLEVLEISPDRTVGRMPVEGNTQPMGFWHGGATCVLAESLGSLAATAHGIELGKVALGVDISATHHRSAREGWVTGVATPLSLGRRVTSHEIVLTDDGGRRIATARLTCQLVDPPIGKS</sequence>
<dbReference type="InterPro" id="IPR006683">
    <property type="entry name" value="Thioestr_dom"/>
</dbReference>
<feature type="domain" description="Thioesterase" evidence="3">
    <location>
        <begin position="30"/>
        <end position="107"/>
    </location>
</feature>